<dbReference type="PANTHER" id="PTHR24126">
    <property type="entry name" value="ANKYRIN REPEAT, PH AND SEC7 DOMAIN CONTAINING PROTEIN SECG-RELATED"/>
    <property type="match status" value="1"/>
</dbReference>
<accession>A0ABD1FE38</accession>
<dbReference type="InterPro" id="IPR036770">
    <property type="entry name" value="Ankyrin_rpt-contain_sf"/>
</dbReference>
<keyword evidence="5" id="KW-1185">Reference proteome</keyword>
<dbReference type="Pfam" id="PF13857">
    <property type="entry name" value="Ank_5"/>
    <property type="match status" value="1"/>
</dbReference>
<feature type="repeat" description="ANK" evidence="3">
    <location>
        <begin position="87"/>
        <end position="119"/>
    </location>
</feature>
<evidence type="ECO:0000313" key="5">
    <source>
        <dbReference type="Proteomes" id="UP001566132"/>
    </source>
</evidence>
<dbReference type="InterPro" id="IPR002110">
    <property type="entry name" value="Ankyrin_rpt"/>
</dbReference>
<evidence type="ECO:0000256" key="3">
    <source>
        <dbReference type="PROSITE-ProRule" id="PRU00023"/>
    </source>
</evidence>
<feature type="repeat" description="ANK" evidence="3">
    <location>
        <begin position="225"/>
        <end position="257"/>
    </location>
</feature>
<dbReference type="SUPFAM" id="SSF48403">
    <property type="entry name" value="Ankyrin repeat"/>
    <property type="match status" value="1"/>
</dbReference>
<sequence>MFTHAGNTIRQTISFKKLQKQQFFDSVIIGDLDELKKILKYGFDPNTLDHDFSSALHITAEKGDTSVAIVLLRHKEIDINSHENTRTGDTPLITAVTYGRPQFVSLLLLHGADPNIRNHFEKTALHVAVKKRSLSMVRELLFTRAEPNVEDSFGNTPLSFSIIEFPSKKIAETLLEWGADPDYHIIRPQPLLIELALNCCSPEHLDLVRILVTNNGNINIQDRVSKQTPLHMVSITGYCPLASLLLKLGADSNVKDSSGRTPLDVAVDHKHEDLVQLYTEREKLLNTFNKDRLGKKKEGHYSKNVRFNNVQNVEISTETSEEDEFNVMIL</sequence>
<comment type="caution">
    <text evidence="4">The sequence shown here is derived from an EMBL/GenBank/DDBJ whole genome shotgun (WGS) entry which is preliminary data.</text>
</comment>
<evidence type="ECO:0000256" key="2">
    <source>
        <dbReference type="ARBA" id="ARBA00023043"/>
    </source>
</evidence>
<evidence type="ECO:0000256" key="1">
    <source>
        <dbReference type="ARBA" id="ARBA00022737"/>
    </source>
</evidence>
<protein>
    <submittedName>
        <fullName evidence="4">Uncharacterized protein</fullName>
    </submittedName>
</protein>
<reference evidence="4 5" key="1">
    <citation type="submission" date="2024-05" db="EMBL/GenBank/DDBJ databases">
        <title>Genetic variation in Jamaican populations of the coffee berry borer (Hypothenemus hampei).</title>
        <authorList>
            <person name="Errbii M."/>
            <person name="Myrie A."/>
        </authorList>
    </citation>
    <scope>NUCLEOTIDE SEQUENCE [LARGE SCALE GENOMIC DNA]</scope>
    <source>
        <strain evidence="4">JA-Hopewell-2020-01-JO</strain>
        <tissue evidence="4">Whole body</tissue>
    </source>
</reference>
<dbReference type="PROSITE" id="PS50297">
    <property type="entry name" value="ANK_REP_REGION"/>
    <property type="match status" value="2"/>
</dbReference>
<organism evidence="4 5">
    <name type="scientific">Hypothenemus hampei</name>
    <name type="common">Coffee berry borer</name>
    <dbReference type="NCBI Taxonomy" id="57062"/>
    <lineage>
        <taxon>Eukaryota</taxon>
        <taxon>Metazoa</taxon>
        <taxon>Ecdysozoa</taxon>
        <taxon>Arthropoda</taxon>
        <taxon>Hexapoda</taxon>
        <taxon>Insecta</taxon>
        <taxon>Pterygota</taxon>
        <taxon>Neoptera</taxon>
        <taxon>Endopterygota</taxon>
        <taxon>Coleoptera</taxon>
        <taxon>Polyphaga</taxon>
        <taxon>Cucujiformia</taxon>
        <taxon>Curculionidae</taxon>
        <taxon>Scolytinae</taxon>
        <taxon>Hypothenemus</taxon>
    </lineage>
</organism>
<dbReference type="PROSITE" id="PS50088">
    <property type="entry name" value="ANK_REPEAT"/>
    <property type="match status" value="3"/>
</dbReference>
<dbReference type="Proteomes" id="UP001566132">
    <property type="component" value="Unassembled WGS sequence"/>
</dbReference>
<dbReference type="SMART" id="SM00248">
    <property type="entry name" value="ANK"/>
    <property type="match status" value="7"/>
</dbReference>
<evidence type="ECO:0000313" key="4">
    <source>
        <dbReference type="EMBL" id="KAL1517525.1"/>
    </source>
</evidence>
<feature type="repeat" description="ANK" evidence="3">
    <location>
        <begin position="120"/>
        <end position="152"/>
    </location>
</feature>
<dbReference type="PANTHER" id="PTHR24126:SF14">
    <property type="entry name" value="ANK_REP_REGION DOMAIN-CONTAINING PROTEIN"/>
    <property type="match status" value="1"/>
</dbReference>
<dbReference type="EMBL" id="JBDJPC010000001">
    <property type="protein sequence ID" value="KAL1517525.1"/>
    <property type="molecule type" value="Genomic_DNA"/>
</dbReference>
<dbReference type="Gene3D" id="1.25.40.20">
    <property type="entry name" value="Ankyrin repeat-containing domain"/>
    <property type="match status" value="3"/>
</dbReference>
<gene>
    <name evidence="4" type="ORF">ABEB36_001278</name>
</gene>
<proteinExistence type="predicted"/>
<dbReference type="AlphaFoldDB" id="A0ABD1FE38"/>
<keyword evidence="2 3" id="KW-0040">ANK repeat</keyword>
<keyword evidence="1" id="KW-0677">Repeat</keyword>
<name>A0ABD1FE38_HYPHA</name>
<dbReference type="Pfam" id="PF12796">
    <property type="entry name" value="Ank_2"/>
    <property type="match status" value="2"/>
</dbReference>